<sequence>MSRGCRVTLVGLVAVFGVAVTCLAGAMYQNTSGAVARAIRIEFSEPAELTSMYPSFPQRDPQGPAKVIVLSGGEVLPGAGSALPGGHLKLGS</sequence>
<proteinExistence type="predicted"/>
<name>A0A410FT74_BIPS1</name>
<dbReference type="Proteomes" id="UP000287233">
    <property type="component" value="Chromosome"/>
</dbReference>
<organism evidence="1 2">
    <name type="scientific">Bipolaricaulis sibiricus</name>
    <dbReference type="NCBI Taxonomy" id="2501609"/>
    <lineage>
        <taxon>Bacteria</taxon>
        <taxon>Candidatus Bipolaricaulota</taxon>
        <taxon>Candidatus Bipolaricaulia</taxon>
        <taxon>Candidatus Bipolaricaulales</taxon>
        <taxon>Candidatus Bipolaricaulaceae</taxon>
        <taxon>Candidatus Bipolaricaulis</taxon>
    </lineage>
</organism>
<dbReference type="AlphaFoldDB" id="A0A410FT74"/>
<protein>
    <submittedName>
        <fullName evidence="1">Uncharacterized protein</fullName>
    </submittedName>
</protein>
<reference evidence="2" key="1">
    <citation type="submission" date="2018-12" db="EMBL/GenBank/DDBJ databases">
        <title>Complete genome sequence of an uncultured bacterium of the candidate phylum Bipolaricaulota.</title>
        <authorList>
            <person name="Kadnikov V.V."/>
            <person name="Mardanov A.V."/>
            <person name="Beletsky A.V."/>
            <person name="Frank Y.A."/>
            <person name="Karnachuk O.V."/>
            <person name="Ravin N.V."/>
        </authorList>
    </citation>
    <scope>NUCLEOTIDE SEQUENCE [LARGE SCALE GENOMIC DNA]</scope>
</reference>
<evidence type="ECO:0000313" key="2">
    <source>
        <dbReference type="Proteomes" id="UP000287233"/>
    </source>
</evidence>
<gene>
    <name evidence="1" type="ORF">BIP78_0405</name>
</gene>
<dbReference type="EMBL" id="CP034928">
    <property type="protein sequence ID" value="QAA76171.1"/>
    <property type="molecule type" value="Genomic_DNA"/>
</dbReference>
<accession>A0A410FT74</accession>
<evidence type="ECO:0000313" key="1">
    <source>
        <dbReference type="EMBL" id="QAA76171.1"/>
    </source>
</evidence>
<dbReference type="KEGG" id="bih:BIP78_0405"/>